<keyword evidence="1" id="KW-0732">Signal</keyword>
<dbReference type="OrthoDB" id="983143at2"/>
<dbReference type="RefSeq" id="WP_091142439.1">
    <property type="nucleotide sequence ID" value="NZ_FMVF01000008.1"/>
</dbReference>
<dbReference type="Pfam" id="PF18939">
    <property type="entry name" value="DUF5686"/>
    <property type="match status" value="1"/>
</dbReference>
<dbReference type="STRING" id="490189.SAMN02927903_01897"/>
<name>A0A1G5HNE5_9FLAO</name>
<gene>
    <name evidence="2" type="ORF">SAMN02927903_01897</name>
</gene>
<dbReference type="EMBL" id="FMVF01000008">
    <property type="protein sequence ID" value="SCY64558.1"/>
    <property type="molecule type" value="Genomic_DNA"/>
</dbReference>
<dbReference type="Proteomes" id="UP000199354">
    <property type="component" value="Unassembled WGS sequence"/>
</dbReference>
<dbReference type="InterPro" id="IPR008969">
    <property type="entry name" value="CarboxyPept-like_regulatory"/>
</dbReference>
<protein>
    <submittedName>
        <fullName evidence="2">CarboxypepD_reg-like domain-containing protein</fullName>
    </submittedName>
</protein>
<evidence type="ECO:0000256" key="1">
    <source>
        <dbReference type="SAM" id="SignalP"/>
    </source>
</evidence>
<dbReference type="SUPFAM" id="SSF49464">
    <property type="entry name" value="Carboxypeptidase regulatory domain-like"/>
    <property type="match status" value="1"/>
</dbReference>
<accession>A0A1G5HNE5</accession>
<feature type="signal peptide" evidence="1">
    <location>
        <begin position="1"/>
        <end position="18"/>
    </location>
</feature>
<dbReference type="Gene3D" id="2.60.40.1120">
    <property type="entry name" value="Carboxypeptidase-like, regulatory domain"/>
    <property type="match status" value="1"/>
</dbReference>
<dbReference type="AlphaFoldDB" id="A0A1G5HNE5"/>
<dbReference type="InterPro" id="IPR043741">
    <property type="entry name" value="DUF5686"/>
</dbReference>
<reference evidence="2 3" key="1">
    <citation type="submission" date="2016-10" db="EMBL/GenBank/DDBJ databases">
        <authorList>
            <person name="de Groot N.N."/>
        </authorList>
    </citation>
    <scope>NUCLEOTIDE SEQUENCE [LARGE SCALE GENOMIC DNA]</scope>
    <source>
        <strain evidence="2 3">CGMCC 1.7031</strain>
    </source>
</reference>
<proteinExistence type="predicted"/>
<evidence type="ECO:0000313" key="2">
    <source>
        <dbReference type="EMBL" id="SCY64558.1"/>
    </source>
</evidence>
<sequence>MRKIITLFLFFCSVAVFAQVKGVVSDEKGNPLPFVSIYIDGSYIGTTTNEKGEYELMAKPSKYILVFQYLGYKTQRIKHVIDHLPKKVNVTMVEEQITLNEVVIDRNHNPADEVIRKAIASKKENSEQTAKYSADFYSRGIFRIKDAPKKILGQKFDAFDEVLDSTRSGILYLSETISKIEYQKPDKLKETIIASKVSGNDNGFSFNNAASADFDFYENYIALQTNVVSPIANNAFNYYKYKLEGTFFEGKHQINKIKVTPKRMSEPAMEGYIYIVEDSWALFATDLKIRGNQMQMPVLNEMTLKQSYIYNDHSKIWVKNTQTLDFIAGIFNTKFTGRFTYVFSNYRLDPAFTKQTFGAEVLRFADDANKKENAFWDRVRPVPLTEEESNDYIKKDALQVKKKSQVYLDSIDAKGNKFGWLDPITGYSYKNSYRKWELGYDGLLMGIGFNTVQGFNFNTGLYFTRRDEEKRTYSTIRADFNYGLDEKRFRATASYINRFSNTNFSELRVSGGSSVAQFNENNPIGRIVNSISTLFFKDNYMKLFEKNFAKASFGREFFNGFHATAGIEYSERKPLWNHTEQVIIQDTNDWYTSNNPRAPNDHFTPAIVKHNLIKANVLARYTFGQKYWTRPDGKFRLSDDKYPVVYAGYEKGFGGSESKYDFDHVHARVTYDVTLGNKGNLGMNLKAGKFFNADNIAFVDYKHFNGNLTHIGTADRYLNVFNLLPYYTASTNDAYFEAHAEHDDQGYIMNKLPLLNKLKSTLVLGYHHLSVPDRSPYHEFTAGLDNLGFGKFKVFRVDYIHSYQAGNHQDGVVFGIKLLNVLE</sequence>
<evidence type="ECO:0000313" key="3">
    <source>
        <dbReference type="Proteomes" id="UP000199354"/>
    </source>
</evidence>
<feature type="chain" id="PRO_5011437376" evidence="1">
    <location>
        <begin position="19"/>
        <end position="823"/>
    </location>
</feature>
<organism evidence="2 3">
    <name type="scientific">Flavobacterium caeni</name>
    <dbReference type="NCBI Taxonomy" id="490189"/>
    <lineage>
        <taxon>Bacteria</taxon>
        <taxon>Pseudomonadati</taxon>
        <taxon>Bacteroidota</taxon>
        <taxon>Flavobacteriia</taxon>
        <taxon>Flavobacteriales</taxon>
        <taxon>Flavobacteriaceae</taxon>
        <taxon>Flavobacterium</taxon>
    </lineage>
</organism>
<dbReference type="Pfam" id="PF13715">
    <property type="entry name" value="CarbopepD_reg_2"/>
    <property type="match status" value="1"/>
</dbReference>
<keyword evidence="3" id="KW-1185">Reference proteome</keyword>